<evidence type="ECO:0008006" key="3">
    <source>
        <dbReference type="Google" id="ProtNLM"/>
    </source>
</evidence>
<dbReference type="RefSeq" id="WP_088269538.1">
    <property type="nucleotide sequence ID" value="NZ_BMKI01000002.1"/>
</dbReference>
<accession>A0ABQ1P1Z3</accession>
<proteinExistence type="predicted"/>
<organism evidence="1 2">
    <name type="scientific">Enterococcus wangshanyuanii</name>
    <dbReference type="NCBI Taxonomy" id="2005703"/>
    <lineage>
        <taxon>Bacteria</taxon>
        <taxon>Bacillati</taxon>
        <taxon>Bacillota</taxon>
        <taxon>Bacilli</taxon>
        <taxon>Lactobacillales</taxon>
        <taxon>Enterococcaceae</taxon>
        <taxon>Enterococcus</taxon>
    </lineage>
</organism>
<dbReference type="EMBL" id="BMKI01000002">
    <property type="protein sequence ID" value="GGC87797.1"/>
    <property type="molecule type" value="Genomic_DNA"/>
</dbReference>
<keyword evidence="2" id="KW-1185">Reference proteome</keyword>
<reference evidence="2" key="1">
    <citation type="journal article" date="2019" name="Int. J. Syst. Evol. Microbiol.">
        <title>The Global Catalogue of Microorganisms (GCM) 10K type strain sequencing project: providing services to taxonomists for standard genome sequencing and annotation.</title>
        <authorList>
            <consortium name="The Broad Institute Genomics Platform"/>
            <consortium name="The Broad Institute Genome Sequencing Center for Infectious Disease"/>
            <person name="Wu L."/>
            <person name="Ma J."/>
        </authorList>
    </citation>
    <scope>NUCLEOTIDE SEQUENCE [LARGE SCALE GENOMIC DNA]</scope>
    <source>
        <strain evidence="2">CGMCC 1.15942</strain>
    </source>
</reference>
<comment type="caution">
    <text evidence="1">The sequence shown here is derived from an EMBL/GenBank/DDBJ whole genome shotgun (WGS) entry which is preliminary data.</text>
</comment>
<evidence type="ECO:0000313" key="1">
    <source>
        <dbReference type="EMBL" id="GGC87797.1"/>
    </source>
</evidence>
<evidence type="ECO:0000313" key="2">
    <source>
        <dbReference type="Proteomes" id="UP000630615"/>
    </source>
</evidence>
<sequence length="116" mass="13662">MYPKAVEAGISADRFWSMTYEEIIIQAEANGKIRKRELEEQAYLDYKATQLNAYAFNDPKKMPKFDDYYNFDQVSTTEEDKAPKQQDWRIMKARMMERAAMIKDTKERKAKSEEGG</sequence>
<gene>
    <name evidence="1" type="ORF">GCM10011573_16770</name>
</gene>
<dbReference type="Proteomes" id="UP000630615">
    <property type="component" value="Unassembled WGS sequence"/>
</dbReference>
<protein>
    <recommendedName>
        <fullName evidence="3">Phage protein</fullName>
    </recommendedName>
</protein>
<name>A0ABQ1P1Z3_9ENTE</name>